<dbReference type="EMBL" id="NEVJ01000002">
    <property type="protein sequence ID" value="OZI24073.1"/>
    <property type="molecule type" value="Genomic_DNA"/>
</dbReference>
<evidence type="ECO:0000313" key="5">
    <source>
        <dbReference type="Proteomes" id="UP000216857"/>
    </source>
</evidence>
<dbReference type="AlphaFoldDB" id="A0A261RIE8"/>
<feature type="domain" description="Solute-binding protein family 3/N-terminal" evidence="3">
    <location>
        <begin position="40"/>
        <end position="259"/>
    </location>
</feature>
<feature type="signal peptide" evidence="2">
    <location>
        <begin position="1"/>
        <end position="28"/>
    </location>
</feature>
<dbReference type="CDD" id="cd01072">
    <property type="entry name" value="PBP2_SMa0082_like"/>
    <property type="match status" value="1"/>
</dbReference>
<evidence type="ECO:0000256" key="2">
    <source>
        <dbReference type="SAM" id="SignalP"/>
    </source>
</evidence>
<proteinExistence type="predicted"/>
<dbReference type="Proteomes" id="UP000216857">
    <property type="component" value="Unassembled WGS sequence"/>
</dbReference>
<accession>A0A261RIE8</accession>
<evidence type="ECO:0000313" key="4">
    <source>
        <dbReference type="EMBL" id="OZI24073.1"/>
    </source>
</evidence>
<comment type="caution">
    <text evidence="4">The sequence shown here is derived from an EMBL/GenBank/DDBJ whole genome shotgun (WGS) entry which is preliminary data.</text>
</comment>
<feature type="chain" id="PRO_5012107977" evidence="2">
    <location>
        <begin position="29"/>
        <end position="265"/>
    </location>
</feature>
<evidence type="ECO:0000259" key="3">
    <source>
        <dbReference type="SMART" id="SM00062"/>
    </source>
</evidence>
<keyword evidence="5" id="KW-1185">Reference proteome</keyword>
<sequence>MRLKKWILGALTTFSCVLAMSAHTAAHAADLLDEIMQRGTIRVAVPTDYPPFGFVGPDMKPQGLDVDMAGLIAQKLGVKLELVPVTAPNRVPYLQTGKTDLTISSLGKTAERAQVIDFSIAYAPFFDAIFGKKGNPAKTYDDLAGKTIAVTRGSMQDQELQKLAPKAVVNRYEDNNSTIAAFMSGQAELFASGTPVAAALTQRNPSLDMGLKVVLANSPCYIGVRKDQPKLLAKVNDIIREAKRDGKLDDLSKRWMGAPAGDLPE</sequence>
<dbReference type="SMART" id="SM00062">
    <property type="entry name" value="PBPb"/>
    <property type="match status" value="1"/>
</dbReference>
<name>A0A261RIE8_9BORD</name>
<keyword evidence="1 2" id="KW-0732">Signal</keyword>
<organism evidence="4 5">
    <name type="scientific">Bordetella genomosp. 9</name>
    <dbReference type="NCBI Taxonomy" id="1416803"/>
    <lineage>
        <taxon>Bacteria</taxon>
        <taxon>Pseudomonadati</taxon>
        <taxon>Pseudomonadota</taxon>
        <taxon>Betaproteobacteria</taxon>
        <taxon>Burkholderiales</taxon>
        <taxon>Alcaligenaceae</taxon>
        <taxon>Bordetella</taxon>
    </lineage>
</organism>
<dbReference type="SUPFAM" id="SSF53850">
    <property type="entry name" value="Periplasmic binding protein-like II"/>
    <property type="match status" value="1"/>
</dbReference>
<evidence type="ECO:0000256" key="1">
    <source>
        <dbReference type="ARBA" id="ARBA00022729"/>
    </source>
</evidence>
<dbReference type="InterPro" id="IPR001638">
    <property type="entry name" value="Solute-binding_3/MltF_N"/>
</dbReference>
<dbReference type="Gene3D" id="3.40.190.10">
    <property type="entry name" value="Periplasmic binding protein-like II"/>
    <property type="match status" value="2"/>
</dbReference>
<protein>
    <submittedName>
        <fullName evidence="4">Amino acid ABC transporter substrate-binding protein</fullName>
    </submittedName>
</protein>
<reference evidence="4" key="1">
    <citation type="submission" date="2017-05" db="EMBL/GenBank/DDBJ databases">
        <title>Complete and WGS of Bordetella genogroups.</title>
        <authorList>
            <person name="Spilker T."/>
            <person name="Lipuma J."/>
        </authorList>
    </citation>
    <scope>NUCLEOTIDE SEQUENCE</scope>
    <source>
        <strain evidence="4">AU21707</strain>
    </source>
</reference>
<dbReference type="STRING" id="1416803.CAL13_14995"/>
<dbReference type="PANTHER" id="PTHR35936:SF37">
    <property type="entry name" value="AMINO ACID ABC TRANSPORTER SUBSTRATE-BINDING PROTEIN"/>
    <property type="match status" value="1"/>
</dbReference>
<dbReference type="PANTHER" id="PTHR35936">
    <property type="entry name" value="MEMBRANE-BOUND LYTIC MUREIN TRANSGLYCOSYLASE F"/>
    <property type="match status" value="1"/>
</dbReference>
<dbReference type="RefSeq" id="WP_094847037.1">
    <property type="nucleotide sequence ID" value="NZ_NEVJ01000002.1"/>
</dbReference>
<gene>
    <name evidence="4" type="ORF">CAL26_10890</name>
</gene>
<dbReference type="OrthoDB" id="5363083at2"/>
<dbReference type="PROSITE" id="PS51257">
    <property type="entry name" value="PROKAR_LIPOPROTEIN"/>
    <property type="match status" value="1"/>
</dbReference>
<dbReference type="Pfam" id="PF00497">
    <property type="entry name" value="SBP_bac_3"/>
    <property type="match status" value="1"/>
</dbReference>